<evidence type="ECO:0000313" key="3">
    <source>
        <dbReference type="EMBL" id="GAO30273.1"/>
    </source>
</evidence>
<organism evidence="3 4">
    <name type="scientific">Geofilum rubicundum JCM 15548</name>
    <dbReference type="NCBI Taxonomy" id="1236989"/>
    <lineage>
        <taxon>Bacteria</taxon>
        <taxon>Pseudomonadati</taxon>
        <taxon>Bacteroidota</taxon>
        <taxon>Bacteroidia</taxon>
        <taxon>Marinilabiliales</taxon>
        <taxon>Marinilabiliaceae</taxon>
        <taxon>Geofilum</taxon>
    </lineage>
</organism>
<proteinExistence type="inferred from homology"/>
<dbReference type="Proteomes" id="UP000032900">
    <property type="component" value="Unassembled WGS sequence"/>
</dbReference>
<dbReference type="FunFam" id="3.30.450.40:FF:000008">
    <property type="entry name" value="GAF domain-containing proteins"/>
    <property type="match status" value="1"/>
</dbReference>
<reference evidence="3 4" key="1">
    <citation type="journal article" date="2015" name="Microbes Environ.">
        <title>Distribution and evolution of nitrogen fixation genes in the phylum bacteroidetes.</title>
        <authorList>
            <person name="Inoue J."/>
            <person name="Oshima K."/>
            <person name="Suda W."/>
            <person name="Sakamoto M."/>
            <person name="Iino T."/>
            <person name="Noda S."/>
            <person name="Hongoh Y."/>
            <person name="Hattori M."/>
            <person name="Ohkuma M."/>
        </authorList>
    </citation>
    <scope>NUCLEOTIDE SEQUENCE [LARGE SCALE GENOMIC DNA]</scope>
    <source>
        <strain evidence="3">JCM 15548</strain>
    </source>
</reference>
<dbReference type="PANTHER" id="PTHR21021">
    <property type="entry name" value="GAF/PUTATIVE CYTOSKELETAL PROTEIN"/>
    <property type="match status" value="1"/>
</dbReference>
<evidence type="ECO:0000256" key="1">
    <source>
        <dbReference type="ARBA" id="ARBA00038454"/>
    </source>
</evidence>
<comment type="similarity">
    <text evidence="1">Belongs to the free Met sulfoxide reductase family.</text>
</comment>
<protein>
    <submittedName>
        <fullName evidence="3">GAF domain-containing proteins</fullName>
    </submittedName>
</protein>
<dbReference type="RefSeq" id="WP_062125115.1">
    <property type="nucleotide sequence ID" value="NZ_BAZW01000020.1"/>
</dbReference>
<dbReference type="Pfam" id="PF13185">
    <property type="entry name" value="GAF_2"/>
    <property type="match status" value="1"/>
</dbReference>
<feature type="domain" description="GAF" evidence="2">
    <location>
        <begin position="48"/>
        <end position="149"/>
    </location>
</feature>
<dbReference type="InterPro" id="IPR051330">
    <property type="entry name" value="Phosphatase_reg/MetRdx"/>
</dbReference>
<dbReference type="InterPro" id="IPR003018">
    <property type="entry name" value="GAF"/>
</dbReference>
<dbReference type="OrthoDB" id="9796252at2"/>
<evidence type="ECO:0000313" key="4">
    <source>
        <dbReference type="Proteomes" id="UP000032900"/>
    </source>
</evidence>
<keyword evidence="4" id="KW-1185">Reference proteome</keyword>
<dbReference type="Gene3D" id="3.30.450.40">
    <property type="match status" value="1"/>
</dbReference>
<dbReference type="SUPFAM" id="SSF55781">
    <property type="entry name" value="GAF domain-like"/>
    <property type="match status" value="1"/>
</dbReference>
<dbReference type="GO" id="GO:0005829">
    <property type="term" value="C:cytosol"/>
    <property type="evidence" value="ECO:0007669"/>
    <property type="project" value="TreeGrafter"/>
</dbReference>
<sequence>MHTKKSGRYNRLYEQIKDLVKATENPVTRMATIAALLHHKMNGYFWTGFYFLEKGELIVGPYQGPIACLKLKKDTGVCWAGINRKESVVVGDVHQFPGHIACSSQSNSEIVVPVKDEAGRVVAVLDVDSRDLNCFDEEDRVGLEKIVELVYNH</sequence>
<gene>
    <name evidence="3" type="ORF">JCM15548_12533</name>
</gene>
<comment type="caution">
    <text evidence="3">The sequence shown here is derived from an EMBL/GenBank/DDBJ whole genome shotgun (WGS) entry which is preliminary data.</text>
</comment>
<dbReference type="EMBL" id="BAZW01000020">
    <property type="protein sequence ID" value="GAO30273.1"/>
    <property type="molecule type" value="Genomic_DNA"/>
</dbReference>
<evidence type="ECO:0000259" key="2">
    <source>
        <dbReference type="Pfam" id="PF13185"/>
    </source>
</evidence>
<dbReference type="InterPro" id="IPR029016">
    <property type="entry name" value="GAF-like_dom_sf"/>
</dbReference>
<dbReference type="GO" id="GO:0033745">
    <property type="term" value="F:L-methionine-(R)-S-oxide reductase activity"/>
    <property type="evidence" value="ECO:0007669"/>
    <property type="project" value="TreeGrafter"/>
</dbReference>
<dbReference type="AlphaFoldDB" id="A0A0E9LY96"/>
<name>A0A0E9LY96_9BACT</name>
<dbReference type="STRING" id="1236989.JCM15548_12533"/>
<dbReference type="PANTHER" id="PTHR21021:SF15">
    <property type="entry name" value="FREE METHIONINE-R-SULFOXIDE REDUCTASE"/>
    <property type="match status" value="1"/>
</dbReference>
<accession>A0A0E9LY96</accession>